<name>A0ABP7NN88_9BACT</name>
<dbReference type="RefSeq" id="WP_345116996.1">
    <property type="nucleotide sequence ID" value="NZ_BAABDH010000108.1"/>
</dbReference>
<evidence type="ECO:0000313" key="1">
    <source>
        <dbReference type="EMBL" id="GAA3950796.1"/>
    </source>
</evidence>
<keyword evidence="2" id="KW-1185">Reference proteome</keyword>
<protein>
    <submittedName>
        <fullName evidence="1">Uncharacterized protein</fullName>
    </submittedName>
</protein>
<reference evidence="2" key="1">
    <citation type="journal article" date="2019" name="Int. J. Syst. Evol. Microbiol.">
        <title>The Global Catalogue of Microorganisms (GCM) 10K type strain sequencing project: providing services to taxonomists for standard genome sequencing and annotation.</title>
        <authorList>
            <consortium name="The Broad Institute Genomics Platform"/>
            <consortium name="The Broad Institute Genome Sequencing Center for Infectious Disease"/>
            <person name="Wu L."/>
            <person name="Ma J."/>
        </authorList>
    </citation>
    <scope>NUCLEOTIDE SEQUENCE [LARGE SCALE GENOMIC DNA]</scope>
    <source>
        <strain evidence="2">JCM 17214</strain>
    </source>
</reference>
<proteinExistence type="predicted"/>
<accession>A0ABP7NN88</accession>
<dbReference type="Proteomes" id="UP001499909">
    <property type="component" value="Unassembled WGS sequence"/>
</dbReference>
<organism evidence="1 2">
    <name type="scientific">Hymenobacter algoricola</name>
    <dbReference type="NCBI Taxonomy" id="486267"/>
    <lineage>
        <taxon>Bacteria</taxon>
        <taxon>Pseudomonadati</taxon>
        <taxon>Bacteroidota</taxon>
        <taxon>Cytophagia</taxon>
        <taxon>Cytophagales</taxon>
        <taxon>Hymenobacteraceae</taxon>
        <taxon>Hymenobacter</taxon>
    </lineage>
</organism>
<evidence type="ECO:0000313" key="2">
    <source>
        <dbReference type="Proteomes" id="UP001499909"/>
    </source>
</evidence>
<gene>
    <name evidence="1" type="ORF">GCM10022406_35800</name>
</gene>
<comment type="caution">
    <text evidence="1">The sequence shown here is derived from an EMBL/GenBank/DDBJ whole genome shotgun (WGS) entry which is preliminary data.</text>
</comment>
<dbReference type="EMBL" id="BAABDH010000108">
    <property type="protein sequence ID" value="GAA3950796.1"/>
    <property type="molecule type" value="Genomic_DNA"/>
</dbReference>
<sequence>MEFLSYSIQHNESVKINLAHIVALRSSVNEDSTRATLEIITTAAAADFKQDFDDVGKMREEFERIERILGSSERNVIYDAAKRIVSGKL</sequence>